<feature type="active site" description="Schiff-base intermediate with substrate" evidence="11">
    <location>
        <position position="129"/>
    </location>
</feature>
<dbReference type="PIRSF" id="PIRSF036915">
    <property type="entry name" value="Trnald_Bac_Plnt"/>
    <property type="match status" value="1"/>
</dbReference>
<dbReference type="NCBIfam" id="NF003026">
    <property type="entry name" value="PRK03903.1"/>
    <property type="match status" value="1"/>
</dbReference>
<evidence type="ECO:0000256" key="4">
    <source>
        <dbReference type="ARBA" id="ARBA00008426"/>
    </source>
</evidence>
<dbReference type="AlphaFoldDB" id="A0A0M4TN00"/>
<evidence type="ECO:0000256" key="10">
    <source>
        <dbReference type="ARBA" id="ARBA00048810"/>
    </source>
</evidence>
<evidence type="ECO:0000256" key="2">
    <source>
        <dbReference type="ARBA" id="ARBA00004496"/>
    </source>
</evidence>
<evidence type="ECO:0000256" key="8">
    <source>
        <dbReference type="ARBA" id="ARBA00023126"/>
    </source>
</evidence>
<dbReference type="GeneID" id="28663121"/>
<dbReference type="PROSITE" id="PS01054">
    <property type="entry name" value="TRANSALDOLASE_1"/>
    <property type="match status" value="1"/>
</dbReference>
<dbReference type="InterPro" id="IPR013785">
    <property type="entry name" value="Aldolase_TIM"/>
</dbReference>
<comment type="function">
    <text evidence="1 11">Transaldolase is important for the balance of metabolites in the pentose-phosphate pathway.</text>
</comment>
<evidence type="ECO:0000256" key="6">
    <source>
        <dbReference type="ARBA" id="ARBA00022490"/>
    </source>
</evidence>
<dbReference type="PATRIC" id="fig|199.248.peg.1489"/>
<keyword evidence="9 11" id="KW-0704">Schiff base</keyword>
<dbReference type="GO" id="GO:0005737">
    <property type="term" value="C:cytoplasm"/>
    <property type="evidence" value="ECO:0007669"/>
    <property type="project" value="UniProtKB-SubCell"/>
</dbReference>
<evidence type="ECO:0000313" key="13">
    <source>
        <dbReference type="EMBL" id="ORI07330.1"/>
    </source>
</evidence>
<evidence type="ECO:0000256" key="1">
    <source>
        <dbReference type="ARBA" id="ARBA00003518"/>
    </source>
</evidence>
<dbReference type="HAMAP" id="MF_00493">
    <property type="entry name" value="Transaldolase_2"/>
    <property type="match status" value="1"/>
</dbReference>
<dbReference type="InterPro" id="IPR004732">
    <property type="entry name" value="Transaldolase_2"/>
</dbReference>
<dbReference type="Proteomes" id="UP000066049">
    <property type="component" value="Chromosome"/>
</dbReference>
<dbReference type="Proteomes" id="UP000192671">
    <property type="component" value="Unassembled WGS sequence"/>
</dbReference>
<evidence type="ECO:0000313" key="14">
    <source>
        <dbReference type="Proteomes" id="UP000066049"/>
    </source>
</evidence>
<name>A0A0M4TN00_9BACT</name>
<protein>
    <recommendedName>
        <fullName evidence="5 11">Transaldolase</fullName>
        <ecNumber evidence="5 11">2.2.1.2</ecNumber>
    </recommendedName>
</protein>
<dbReference type="Pfam" id="PF00923">
    <property type="entry name" value="TAL_FSA"/>
    <property type="match status" value="1"/>
</dbReference>
<dbReference type="PANTHER" id="PTHR10683">
    <property type="entry name" value="TRANSALDOLASE"/>
    <property type="match status" value="1"/>
</dbReference>
<dbReference type="EMBL" id="CP012541">
    <property type="protein sequence ID" value="ALF48094.1"/>
    <property type="molecule type" value="Genomic_DNA"/>
</dbReference>
<dbReference type="GO" id="GO:0005975">
    <property type="term" value="P:carbohydrate metabolic process"/>
    <property type="evidence" value="ECO:0007669"/>
    <property type="project" value="InterPro"/>
</dbReference>
<keyword evidence="7 11" id="KW-0808">Transferase</keyword>
<keyword evidence="8 11" id="KW-0570">Pentose shunt</keyword>
<gene>
    <name evidence="11 12" type="primary">tal</name>
    <name evidence="13" type="ORF">A3835_07090</name>
    <name evidence="12" type="ORF">CCON33237_1442</name>
</gene>
<keyword evidence="6 11" id="KW-0963">Cytoplasm</keyword>
<dbReference type="NCBIfam" id="TIGR00876">
    <property type="entry name" value="tal_mycobact"/>
    <property type="match status" value="1"/>
</dbReference>
<comment type="catalytic activity">
    <reaction evidence="10 11">
        <text>D-sedoheptulose 7-phosphate + D-glyceraldehyde 3-phosphate = D-erythrose 4-phosphate + beta-D-fructose 6-phosphate</text>
        <dbReference type="Rhea" id="RHEA:17053"/>
        <dbReference type="ChEBI" id="CHEBI:16897"/>
        <dbReference type="ChEBI" id="CHEBI:57483"/>
        <dbReference type="ChEBI" id="CHEBI:57634"/>
        <dbReference type="ChEBI" id="CHEBI:59776"/>
        <dbReference type="EC" id="2.2.1.2"/>
    </reaction>
</comment>
<evidence type="ECO:0000256" key="7">
    <source>
        <dbReference type="ARBA" id="ARBA00022679"/>
    </source>
</evidence>
<dbReference type="InterPro" id="IPR018225">
    <property type="entry name" value="Transaldolase_AS"/>
</dbReference>
<dbReference type="InterPro" id="IPR001585">
    <property type="entry name" value="TAL/FSA"/>
</dbReference>
<proteinExistence type="inferred from homology"/>
<organism evidence="12 14">
    <name type="scientific">Campylobacter concisus</name>
    <dbReference type="NCBI Taxonomy" id="199"/>
    <lineage>
        <taxon>Bacteria</taxon>
        <taxon>Pseudomonadati</taxon>
        <taxon>Campylobacterota</taxon>
        <taxon>Epsilonproteobacteria</taxon>
        <taxon>Campylobacterales</taxon>
        <taxon>Campylobacteraceae</taxon>
        <taxon>Campylobacter</taxon>
    </lineage>
</organism>
<evidence type="ECO:0000256" key="3">
    <source>
        <dbReference type="ARBA" id="ARBA00004857"/>
    </source>
</evidence>
<dbReference type="EMBL" id="LVWL01000020">
    <property type="protein sequence ID" value="ORI07330.1"/>
    <property type="molecule type" value="Genomic_DNA"/>
</dbReference>
<reference evidence="13 15" key="3">
    <citation type="journal article" date="2017" name="Gene Rep">
        <title>The ribosomal RNA operon (rrn) of Campylobacter concisus supports molecular typing to genomospecies level.</title>
        <authorList>
            <person name="Huq M."/>
            <person name="Van T.T.H."/>
            <person name="Gurtler V."/>
            <person name="Elshagmani E."/>
            <person name="Allemailem K.S."/>
            <person name="Smooker P.M."/>
            <person name="Istivan T.S."/>
        </authorList>
    </citation>
    <scope>NUCLEOTIDE SEQUENCE [LARGE SCALE GENOMIC DNA]</scope>
    <source>
        <strain evidence="13 15">RCH 26</strain>
    </source>
</reference>
<reference evidence="14" key="1">
    <citation type="submission" date="2015-08" db="EMBL/GenBank/DDBJ databases">
        <title>Comparative genomics of the Campylobacter concisus group.</title>
        <authorList>
            <person name="Miller W.G."/>
            <person name="Yee E."/>
            <person name="Chapman M.H."/>
            <person name="Huynh S."/>
            <person name="Bono J.L."/>
            <person name="On S.L.W."/>
            <person name="St Leger J."/>
            <person name="Foster G."/>
            <person name="Parker C.T."/>
        </authorList>
    </citation>
    <scope>NUCLEOTIDE SEQUENCE [LARGE SCALE GENOMIC DNA]</scope>
    <source>
        <strain evidence="14">ATCC 33237</strain>
    </source>
</reference>
<evidence type="ECO:0000256" key="9">
    <source>
        <dbReference type="ARBA" id="ARBA00023270"/>
    </source>
</evidence>
<comment type="similarity">
    <text evidence="4 11">Belongs to the transaldolase family. Type 2 subfamily.</text>
</comment>
<dbReference type="KEGG" id="ccoc:CCON33237_1442"/>
<evidence type="ECO:0000256" key="11">
    <source>
        <dbReference type="HAMAP-Rule" id="MF_00493"/>
    </source>
</evidence>
<reference evidence="12" key="2">
    <citation type="submission" date="2016-07" db="EMBL/GenBank/DDBJ databases">
        <title>Comparative genomics of the Campylobacter concisus group.</title>
        <authorList>
            <person name="Miller W.G."/>
            <person name="Yee E."/>
            <person name="Chapman M.H."/>
            <person name="Huynh S."/>
            <person name="Bono J.L."/>
            <person name="On S.L.W."/>
            <person name="StLeger J."/>
            <person name="Foster G."/>
            <person name="Parker C.T."/>
        </authorList>
    </citation>
    <scope>NUCLEOTIDE SEQUENCE</scope>
    <source>
        <strain evidence="12">ATCC 33237</strain>
    </source>
</reference>
<evidence type="ECO:0000256" key="5">
    <source>
        <dbReference type="ARBA" id="ARBA00013151"/>
    </source>
</evidence>
<evidence type="ECO:0000313" key="12">
    <source>
        <dbReference type="EMBL" id="ALF48094.1"/>
    </source>
</evidence>
<dbReference type="Gene3D" id="3.20.20.70">
    <property type="entry name" value="Aldolase class I"/>
    <property type="match status" value="1"/>
</dbReference>
<dbReference type="RefSeq" id="WP_054197029.1">
    <property type="nucleotide sequence ID" value="NZ_CABPUF010000005.1"/>
</dbReference>
<dbReference type="PANTHER" id="PTHR10683:SF31">
    <property type="entry name" value="TRANSALDOLASE"/>
    <property type="match status" value="1"/>
</dbReference>
<dbReference type="UniPathway" id="UPA00115">
    <property type="reaction ID" value="UER00414"/>
</dbReference>
<dbReference type="GO" id="GO:0004801">
    <property type="term" value="F:transaldolase activity"/>
    <property type="evidence" value="ECO:0007669"/>
    <property type="project" value="UniProtKB-UniRule"/>
</dbReference>
<dbReference type="EC" id="2.2.1.2" evidence="5 11"/>
<sequence>MYDNKAKFSLWCDFIERNFLQSEFNSLLENNVINGATSNPAIFKTAFASPAYKKIIETSNKRHPKDLYEILATQDIKIAACKMLRNYANGDDGFVSIEVDPNLSDDTAATIEEGIRLHNLISMPNVMIKIPATKDGYEAMSALMAKGISVNATLIFSPDQAKQCLEAFSEGSKIYTSRFVNTTMPKGVVSVFVSRFDRKLDDTMAAKSLPTGQVGIMNAANIYHMIEDFGLENVRTLFASTGVKGGSLRGDYYVRELMYKNSINTAPIETIKEFIKAKAEIKNVPSKENILSFFQIIKNNDIDINIIYKELLNDGLKQFVSAFDDIMKSL</sequence>
<dbReference type="GO" id="GO:0006098">
    <property type="term" value="P:pentose-phosphate shunt"/>
    <property type="evidence" value="ECO:0007669"/>
    <property type="project" value="UniProtKB-UniRule"/>
</dbReference>
<comment type="pathway">
    <text evidence="3 11">Carbohydrate degradation; pentose phosphate pathway; D-glyceraldehyde 3-phosphate and beta-D-fructose 6-phosphate from D-ribose 5-phosphate and D-xylulose 5-phosphate (non-oxidative stage): step 2/3.</text>
</comment>
<comment type="subcellular location">
    <subcellularLocation>
        <location evidence="2 11">Cytoplasm</location>
    </subcellularLocation>
</comment>
<accession>A0A0M4TN00</accession>
<dbReference type="SUPFAM" id="SSF51569">
    <property type="entry name" value="Aldolase"/>
    <property type="match status" value="1"/>
</dbReference>
<evidence type="ECO:0000313" key="15">
    <source>
        <dbReference type="Proteomes" id="UP000192671"/>
    </source>
</evidence>